<feature type="region of interest" description="Disordered" evidence="1">
    <location>
        <begin position="208"/>
        <end position="243"/>
    </location>
</feature>
<feature type="transmembrane region" description="Helical" evidence="2">
    <location>
        <begin position="163"/>
        <end position="188"/>
    </location>
</feature>
<proteinExistence type="predicted"/>
<keyword evidence="2" id="KW-1133">Transmembrane helix</keyword>
<evidence type="ECO:0000313" key="4">
    <source>
        <dbReference type="EMBL" id="NKY97393.1"/>
    </source>
</evidence>
<reference evidence="4 5" key="1">
    <citation type="submission" date="2020-04" db="EMBL/GenBank/DDBJ databases">
        <title>MicrobeNet Type strains.</title>
        <authorList>
            <person name="Nicholson A.C."/>
        </authorList>
    </citation>
    <scope>NUCLEOTIDE SEQUENCE [LARGE SCALE GENOMIC DNA]</scope>
    <source>
        <strain evidence="4 5">ATCC 23612</strain>
    </source>
</reference>
<evidence type="ECO:0000313" key="5">
    <source>
        <dbReference type="Proteomes" id="UP000553209"/>
    </source>
</evidence>
<organism evidence="4 5">
    <name type="scientific">Nocardiopsis alborubida</name>
    <dbReference type="NCBI Taxonomy" id="146802"/>
    <lineage>
        <taxon>Bacteria</taxon>
        <taxon>Bacillati</taxon>
        <taxon>Actinomycetota</taxon>
        <taxon>Actinomycetes</taxon>
        <taxon>Streptosporangiales</taxon>
        <taxon>Nocardiopsidaceae</taxon>
        <taxon>Nocardiopsis</taxon>
    </lineage>
</organism>
<feature type="transmembrane region" description="Helical" evidence="2">
    <location>
        <begin position="67"/>
        <end position="87"/>
    </location>
</feature>
<keyword evidence="5" id="KW-1185">Reference proteome</keyword>
<feature type="transmembrane region" description="Helical" evidence="2">
    <location>
        <begin position="38"/>
        <end position="60"/>
    </location>
</feature>
<accession>A0A7X6MCH1</accession>
<keyword evidence="2" id="KW-0472">Membrane</keyword>
<name>A0A7X6MCH1_9ACTN</name>
<keyword evidence="2" id="KW-0812">Transmembrane</keyword>
<comment type="caution">
    <text evidence="4">The sequence shown here is derived from an EMBL/GenBank/DDBJ whole genome shotgun (WGS) entry which is preliminary data.</text>
</comment>
<feature type="transmembrane region" description="Helical" evidence="2">
    <location>
        <begin position="107"/>
        <end position="131"/>
    </location>
</feature>
<evidence type="ECO:0000256" key="2">
    <source>
        <dbReference type="SAM" id="Phobius"/>
    </source>
</evidence>
<protein>
    <recommendedName>
        <fullName evidence="3">DUF5941 domain-containing protein</fullName>
    </recommendedName>
</protein>
<dbReference type="AlphaFoldDB" id="A0A7X6MCH1"/>
<dbReference type="Proteomes" id="UP000553209">
    <property type="component" value="Unassembled WGS sequence"/>
</dbReference>
<gene>
    <name evidence="4" type="ORF">HGB44_06865</name>
</gene>
<evidence type="ECO:0000259" key="3">
    <source>
        <dbReference type="Pfam" id="PF19365"/>
    </source>
</evidence>
<evidence type="ECO:0000256" key="1">
    <source>
        <dbReference type="SAM" id="MobiDB-lite"/>
    </source>
</evidence>
<dbReference type="Pfam" id="PF19365">
    <property type="entry name" value="DUF5941"/>
    <property type="match status" value="1"/>
</dbReference>
<feature type="domain" description="DUF5941" evidence="3">
    <location>
        <begin position="31"/>
        <end position="207"/>
    </location>
</feature>
<dbReference type="EMBL" id="JAAXPG010000005">
    <property type="protein sequence ID" value="NKY97393.1"/>
    <property type="molecule type" value="Genomic_DNA"/>
</dbReference>
<dbReference type="InterPro" id="IPR045985">
    <property type="entry name" value="DUF5941"/>
</dbReference>
<sequence>MNESAAHGGPNREHYDPIRPDLRFLRDDSHMALLLGRIAPGGAPPLLTALTGLLVVGTLLAAGHGRLAGITLFAPVAALLLSGLASGHPHDGRFDWLVPPVLRVTEYGYLAVLGLASGVPGPLVFVLLMAVACHHGDDVARPAVGSARPEGVRAAALGWDGRMLVIAVGGALHALAPAYGILAGYLAVLLVREAVRTWSATPVADVRASAAPGDGDTGQGDPRIPRPGHADGGQPAAGTNGEA</sequence>